<dbReference type="Proteomes" id="UP001552299">
    <property type="component" value="Unassembled WGS sequence"/>
</dbReference>
<dbReference type="AlphaFoldDB" id="A0ABD0VS96"/>
<proteinExistence type="predicted"/>
<comment type="caution">
    <text evidence="2">The sequence shown here is derived from an EMBL/GenBank/DDBJ whole genome shotgun (WGS) entry which is preliminary data.</text>
</comment>
<evidence type="ECO:0000313" key="3">
    <source>
        <dbReference type="Proteomes" id="UP001552299"/>
    </source>
</evidence>
<organism evidence="2 3">
    <name type="scientific">Dendrobium thyrsiflorum</name>
    <name type="common">Pinecone-like raceme dendrobium</name>
    <name type="synonym">Orchid</name>
    <dbReference type="NCBI Taxonomy" id="117978"/>
    <lineage>
        <taxon>Eukaryota</taxon>
        <taxon>Viridiplantae</taxon>
        <taxon>Streptophyta</taxon>
        <taxon>Embryophyta</taxon>
        <taxon>Tracheophyta</taxon>
        <taxon>Spermatophyta</taxon>
        <taxon>Magnoliopsida</taxon>
        <taxon>Liliopsida</taxon>
        <taxon>Asparagales</taxon>
        <taxon>Orchidaceae</taxon>
        <taxon>Epidendroideae</taxon>
        <taxon>Malaxideae</taxon>
        <taxon>Dendrobiinae</taxon>
        <taxon>Dendrobium</taxon>
    </lineage>
</organism>
<dbReference type="EMBL" id="JANQDX010000002">
    <property type="protein sequence ID" value="KAL0927781.1"/>
    <property type="molecule type" value="Genomic_DNA"/>
</dbReference>
<protein>
    <submittedName>
        <fullName evidence="2">Uncharacterized protein</fullName>
    </submittedName>
</protein>
<evidence type="ECO:0000256" key="1">
    <source>
        <dbReference type="SAM" id="MobiDB-lite"/>
    </source>
</evidence>
<name>A0ABD0VS96_DENTH</name>
<accession>A0ABD0VS96</accession>
<keyword evidence="3" id="KW-1185">Reference proteome</keyword>
<feature type="compositionally biased region" description="Pro residues" evidence="1">
    <location>
        <begin position="84"/>
        <end position="98"/>
    </location>
</feature>
<feature type="region of interest" description="Disordered" evidence="1">
    <location>
        <begin position="68"/>
        <end position="104"/>
    </location>
</feature>
<reference evidence="2 3" key="1">
    <citation type="journal article" date="2024" name="Plant Biotechnol. J.">
        <title>Dendrobium thyrsiflorum genome and its molecular insights into genes involved in important horticultural traits.</title>
        <authorList>
            <person name="Chen B."/>
            <person name="Wang J.Y."/>
            <person name="Zheng P.J."/>
            <person name="Li K.L."/>
            <person name="Liang Y.M."/>
            <person name="Chen X.F."/>
            <person name="Zhang C."/>
            <person name="Zhao X."/>
            <person name="He X."/>
            <person name="Zhang G.Q."/>
            <person name="Liu Z.J."/>
            <person name="Xu Q."/>
        </authorList>
    </citation>
    <scope>NUCLEOTIDE SEQUENCE [LARGE SCALE GENOMIC DNA]</scope>
    <source>
        <strain evidence="2">GZMU011</strain>
    </source>
</reference>
<gene>
    <name evidence="2" type="ORF">M5K25_001990</name>
</gene>
<sequence length="126" mass="14339">MLIDYIQNLTPIRSPSTRRKQNIALGHGIGYILKMKYEITYPAPPDNIHIFYTDAFFRILFHHPWGQEQEEPGFDEEGGATPTVAPPPEPAPVPPPAPAYHSYPHEDIIQRLDRLGTCLDSHLQQQ</sequence>
<evidence type="ECO:0000313" key="2">
    <source>
        <dbReference type="EMBL" id="KAL0927781.1"/>
    </source>
</evidence>
<feature type="compositionally biased region" description="Acidic residues" evidence="1">
    <location>
        <begin position="68"/>
        <end position="78"/>
    </location>
</feature>